<dbReference type="EMBL" id="CP159510">
    <property type="protein sequence ID" value="XCJ18085.1"/>
    <property type="molecule type" value="Genomic_DNA"/>
</dbReference>
<proteinExistence type="predicted"/>
<accession>A0AAU8IIL7</accession>
<organism evidence="1">
    <name type="scientific">Sporolactobacillus sp. Y61</name>
    <dbReference type="NCBI Taxonomy" id="3160863"/>
    <lineage>
        <taxon>Bacteria</taxon>
        <taxon>Bacillati</taxon>
        <taxon>Bacillota</taxon>
        <taxon>Bacilli</taxon>
        <taxon>Bacillales</taxon>
        <taxon>Sporolactobacillaceae</taxon>
        <taxon>Sporolactobacillus</taxon>
    </lineage>
</organism>
<sequence length="635" mass="75424">MIMDFTKMYQEAVKKNQSILFDTYKLKRGIYILLDYHKTWEQNLDSIENSYVIIDRTETYVNKSLQEKFKKLDYYSSVLFDSSNKMVDLPGRKIHSITPLAFFMKEQTFLLDKKKEDMSAAEQKKVLFPDELKKHIEEFYQKLEQFDDGFLNLYPITAHKKKDKQQQLKERDQFFTENYPDLVSALKDPVRLNRNHDIRKYLIENMDQIILWLKAIKERTNFSNYVKIFFDVPVEDYQQEYKLYVVQKIYTVNDYCAIDGSNIVGLPSGDMTVNGKKPYLKHRTMRTEVPLRLSVDEAIARKDLYKWLESHGKFITQKYSYQELLKQDLRSEEGMYYLSLDTDSSVIYLDNVPFNARQRKVRVPFREIQYNKELKTYQETDKEIYDRAELFGWVNRFFFKNQLQGSWLTGEISVNQVITPTLQSIILQSRQAWFDFLFKGSASAIRPMINRLTLELITELIVTSERGGRTQILQAYYLRLGLLDCLDVKIDEMKGEDIMDYLSELYHNTDHDLDNNNFFAIENDRQFYYLAGQLTYYLAAQSEAANMTHDLYRPVMMAVGNPEKLKEQLEEMRKIYGYRLRHNYQRFNYAYAAVMGYSPDEKTTQLDKELMLAGLLSANLFFKKKTKNDEKEIDV</sequence>
<dbReference type="RefSeq" id="WP_353949165.1">
    <property type="nucleotide sequence ID" value="NZ_CP159510.1"/>
</dbReference>
<protein>
    <recommendedName>
        <fullName evidence="2">CRISPR-associated protein Csh1</fullName>
    </recommendedName>
</protein>
<dbReference type="AlphaFoldDB" id="A0AAU8IIL7"/>
<evidence type="ECO:0008006" key="2">
    <source>
        <dbReference type="Google" id="ProtNLM"/>
    </source>
</evidence>
<reference evidence="1" key="1">
    <citation type="submission" date="2024-06" db="EMBL/GenBank/DDBJ databases">
        <authorList>
            <person name="Fan A."/>
            <person name="Zhang F.Y."/>
            <person name="Zhang L."/>
        </authorList>
    </citation>
    <scope>NUCLEOTIDE SEQUENCE</scope>
    <source>
        <strain evidence="1">Y61</strain>
    </source>
</reference>
<gene>
    <name evidence="1" type="ORF">ABNN70_06475</name>
</gene>
<evidence type="ECO:0000313" key="1">
    <source>
        <dbReference type="EMBL" id="XCJ18085.1"/>
    </source>
</evidence>
<name>A0AAU8IIL7_9BACL</name>